<keyword evidence="4" id="KW-0547">Nucleotide-binding</keyword>
<evidence type="ECO:0000256" key="3">
    <source>
        <dbReference type="ARBA" id="ARBA00022679"/>
    </source>
</evidence>
<dbReference type="GO" id="GO:0005886">
    <property type="term" value="C:plasma membrane"/>
    <property type="evidence" value="ECO:0007669"/>
    <property type="project" value="TreeGrafter"/>
</dbReference>
<evidence type="ECO:0000256" key="5">
    <source>
        <dbReference type="ARBA" id="ARBA00022777"/>
    </source>
</evidence>
<proteinExistence type="inferred from homology"/>
<evidence type="ECO:0000256" key="8">
    <source>
        <dbReference type="ARBA" id="ARBA00051245"/>
    </source>
</evidence>
<dbReference type="PANTHER" id="PTHR32309:SF13">
    <property type="entry name" value="FERRIC ENTEROBACTIN TRANSPORT PROTEIN FEPE"/>
    <property type="match status" value="1"/>
</dbReference>
<comment type="catalytic activity">
    <reaction evidence="8">
        <text>L-tyrosyl-[protein] + ATP = O-phospho-L-tyrosyl-[protein] + ADP + H(+)</text>
        <dbReference type="Rhea" id="RHEA:10596"/>
        <dbReference type="Rhea" id="RHEA-COMP:10136"/>
        <dbReference type="Rhea" id="RHEA-COMP:20101"/>
        <dbReference type="ChEBI" id="CHEBI:15378"/>
        <dbReference type="ChEBI" id="CHEBI:30616"/>
        <dbReference type="ChEBI" id="CHEBI:46858"/>
        <dbReference type="ChEBI" id="CHEBI:61978"/>
        <dbReference type="ChEBI" id="CHEBI:456216"/>
        <dbReference type="EC" id="2.7.10.2"/>
    </reaction>
</comment>
<dbReference type="CDD" id="cd05387">
    <property type="entry name" value="BY-kinase"/>
    <property type="match status" value="1"/>
</dbReference>
<evidence type="ECO:0000256" key="2">
    <source>
        <dbReference type="ARBA" id="ARBA00011903"/>
    </source>
</evidence>
<dbReference type="EMBL" id="DXEX01000062">
    <property type="protein sequence ID" value="HIX58562.1"/>
    <property type="molecule type" value="Genomic_DNA"/>
</dbReference>
<accession>A0A9D1WI36</accession>
<dbReference type="AlphaFoldDB" id="A0A9D1WI36"/>
<name>A0A9D1WI36_9FIRM</name>
<evidence type="ECO:0000313" key="10">
    <source>
        <dbReference type="EMBL" id="HIX58562.1"/>
    </source>
</evidence>
<dbReference type="InterPro" id="IPR025669">
    <property type="entry name" value="AAA_dom"/>
</dbReference>
<keyword evidence="6" id="KW-0067">ATP-binding</keyword>
<evidence type="ECO:0000313" key="11">
    <source>
        <dbReference type="Proteomes" id="UP000886817"/>
    </source>
</evidence>
<dbReference type="PANTHER" id="PTHR32309">
    <property type="entry name" value="TYROSINE-PROTEIN KINASE"/>
    <property type="match status" value="1"/>
</dbReference>
<reference evidence="10" key="2">
    <citation type="submission" date="2021-04" db="EMBL/GenBank/DDBJ databases">
        <authorList>
            <person name="Gilroy R."/>
        </authorList>
    </citation>
    <scope>NUCLEOTIDE SEQUENCE</scope>
    <source>
        <strain evidence="10">ChiSjej1B19-8411</strain>
    </source>
</reference>
<dbReference type="Pfam" id="PF13614">
    <property type="entry name" value="AAA_31"/>
    <property type="match status" value="1"/>
</dbReference>
<dbReference type="SUPFAM" id="SSF52540">
    <property type="entry name" value="P-loop containing nucleoside triphosphate hydrolases"/>
    <property type="match status" value="1"/>
</dbReference>
<dbReference type="GO" id="GO:0004715">
    <property type="term" value="F:non-membrane spanning protein tyrosine kinase activity"/>
    <property type="evidence" value="ECO:0007669"/>
    <property type="project" value="UniProtKB-EC"/>
</dbReference>
<keyword evidence="3" id="KW-0808">Transferase</keyword>
<dbReference type="NCBIfam" id="TIGR01007">
    <property type="entry name" value="eps_fam"/>
    <property type="match status" value="1"/>
</dbReference>
<keyword evidence="7" id="KW-0829">Tyrosine-protein kinase</keyword>
<dbReference type="EC" id="2.7.10.2" evidence="2"/>
<evidence type="ECO:0000256" key="1">
    <source>
        <dbReference type="ARBA" id="ARBA00007316"/>
    </source>
</evidence>
<evidence type="ECO:0000259" key="9">
    <source>
        <dbReference type="Pfam" id="PF13614"/>
    </source>
</evidence>
<dbReference type="Proteomes" id="UP000886817">
    <property type="component" value="Unassembled WGS sequence"/>
</dbReference>
<gene>
    <name evidence="10" type="ORF">IAA45_02470</name>
</gene>
<protein>
    <recommendedName>
        <fullName evidence="2">non-specific protein-tyrosine kinase</fullName>
        <ecNumber evidence="2">2.7.10.2</ecNumber>
    </recommendedName>
</protein>
<dbReference type="InterPro" id="IPR005702">
    <property type="entry name" value="Wzc-like_C"/>
</dbReference>
<organism evidence="10 11">
    <name type="scientific">Candidatus Blautia gallistercoris</name>
    <dbReference type="NCBI Taxonomy" id="2838490"/>
    <lineage>
        <taxon>Bacteria</taxon>
        <taxon>Bacillati</taxon>
        <taxon>Bacillota</taxon>
        <taxon>Clostridia</taxon>
        <taxon>Lachnospirales</taxon>
        <taxon>Lachnospiraceae</taxon>
        <taxon>Blautia</taxon>
    </lineage>
</organism>
<feature type="non-terminal residue" evidence="10">
    <location>
        <position position="162"/>
    </location>
</feature>
<dbReference type="GO" id="GO:0005524">
    <property type="term" value="F:ATP binding"/>
    <property type="evidence" value="ECO:0007669"/>
    <property type="project" value="UniProtKB-KW"/>
</dbReference>
<feature type="domain" description="AAA" evidence="9">
    <location>
        <begin position="35"/>
        <end position="159"/>
    </location>
</feature>
<evidence type="ECO:0000256" key="7">
    <source>
        <dbReference type="ARBA" id="ARBA00023137"/>
    </source>
</evidence>
<reference evidence="10" key="1">
    <citation type="journal article" date="2021" name="PeerJ">
        <title>Extensive microbial diversity within the chicken gut microbiome revealed by metagenomics and culture.</title>
        <authorList>
            <person name="Gilroy R."/>
            <person name="Ravi A."/>
            <person name="Getino M."/>
            <person name="Pursley I."/>
            <person name="Horton D.L."/>
            <person name="Alikhan N.F."/>
            <person name="Baker D."/>
            <person name="Gharbi K."/>
            <person name="Hall N."/>
            <person name="Watson M."/>
            <person name="Adriaenssens E.M."/>
            <person name="Foster-Nyarko E."/>
            <person name="Jarju S."/>
            <person name="Secka A."/>
            <person name="Antonio M."/>
            <person name="Oren A."/>
            <person name="Chaudhuri R.R."/>
            <person name="La Ragione R."/>
            <person name="Hildebrand F."/>
            <person name="Pallen M.J."/>
        </authorList>
    </citation>
    <scope>NUCLEOTIDE SEQUENCE</scope>
    <source>
        <strain evidence="10">ChiSjej1B19-8411</strain>
    </source>
</reference>
<evidence type="ECO:0000256" key="4">
    <source>
        <dbReference type="ARBA" id="ARBA00022741"/>
    </source>
</evidence>
<sequence>MEIIQIKNDIELSLREKEVYRALRTNLEFTGVENKVIAVTSCTPDDGKTVVSYNLAVALAESEKTTLLVDADLRRSVLMQRLNVNRLSKGLSHFLAGHATGEDVIYCSSQKNLYLIPPGIFPSNPTELLGNHRFVKLMDYVRKSFDYVIVDTPPLGNVIDAA</sequence>
<comment type="similarity">
    <text evidence="1">Belongs to the CpsD/CapB family.</text>
</comment>
<dbReference type="InterPro" id="IPR050445">
    <property type="entry name" value="Bact_polysacc_biosynth/exp"/>
</dbReference>
<keyword evidence="5 10" id="KW-0418">Kinase</keyword>
<evidence type="ECO:0000256" key="6">
    <source>
        <dbReference type="ARBA" id="ARBA00022840"/>
    </source>
</evidence>
<comment type="caution">
    <text evidence="10">The sequence shown here is derived from an EMBL/GenBank/DDBJ whole genome shotgun (WGS) entry which is preliminary data.</text>
</comment>
<dbReference type="Gene3D" id="3.40.50.300">
    <property type="entry name" value="P-loop containing nucleotide triphosphate hydrolases"/>
    <property type="match status" value="1"/>
</dbReference>
<dbReference type="InterPro" id="IPR027417">
    <property type="entry name" value="P-loop_NTPase"/>
</dbReference>